<keyword evidence="4" id="KW-0808">Transferase</keyword>
<comment type="caution">
    <text evidence="4">The sequence shown here is derived from an EMBL/GenBank/DDBJ whole genome shotgun (WGS) entry which is preliminary data.</text>
</comment>
<protein>
    <submittedName>
        <fullName evidence="4">Acyltransferase</fullName>
    </submittedName>
</protein>
<feature type="transmembrane region" description="Helical" evidence="1">
    <location>
        <begin position="79"/>
        <end position="98"/>
    </location>
</feature>
<keyword evidence="1" id="KW-0812">Transmembrane</keyword>
<feature type="transmembrane region" description="Helical" evidence="1">
    <location>
        <begin position="227"/>
        <end position="243"/>
    </location>
</feature>
<reference evidence="4 5" key="1">
    <citation type="journal article" date="2015" name="Int. J. Syst. Evol. Microbiol.">
        <title>Aestuariivita atlantica sp. nov., isolated from deep sea sediment of the Atlantic Ocean.</title>
        <authorList>
            <person name="Li G."/>
            <person name="Lai Q."/>
            <person name="Du Y."/>
            <person name="Liu X."/>
            <person name="Sun F."/>
            <person name="Shao Z."/>
        </authorList>
    </citation>
    <scope>NUCLEOTIDE SEQUENCE [LARGE SCALE GENOMIC DNA]</scope>
    <source>
        <strain evidence="4 5">22II-S11-z3</strain>
    </source>
</reference>
<dbReference type="PANTHER" id="PTHR23028">
    <property type="entry name" value="ACETYLTRANSFERASE"/>
    <property type="match status" value="1"/>
</dbReference>
<dbReference type="InterPro" id="IPR002656">
    <property type="entry name" value="Acyl_transf_3_dom"/>
</dbReference>
<gene>
    <name evidence="4" type="ORF">ATO11_10015</name>
</gene>
<proteinExistence type="predicted"/>
<dbReference type="Pfam" id="PF01757">
    <property type="entry name" value="Acyl_transf_3"/>
    <property type="match status" value="1"/>
</dbReference>
<dbReference type="GO" id="GO:0016747">
    <property type="term" value="F:acyltransferase activity, transferring groups other than amino-acyl groups"/>
    <property type="evidence" value="ECO:0007669"/>
    <property type="project" value="InterPro"/>
</dbReference>
<dbReference type="Proteomes" id="UP000036938">
    <property type="component" value="Unassembled WGS sequence"/>
</dbReference>
<dbReference type="InterPro" id="IPR050879">
    <property type="entry name" value="Acyltransferase_3"/>
</dbReference>
<sequence>MPAPDHHDYRPEIDGLRAIAVMSVVLYHFGVPGLSGGFVGVDVFFVISGFLIGGLLWAEHRDTGTLRIGAFYVRRFRRLAPAFFTMALVTAVVGWWVLLPFEYREFGKALIASAVYLSNVLFYRSAGYFDSAAEEKPLLHTWSLSVEEQFYIVLPLALLILARWPRLCLAVLVGIATASLALCILVTPVDQPATFYLFPYRAWELLAGVLLAIWGHGRAQDWDAHPALSWLGLALVLLGIALIQPGPGFPGVAALLPVLGTVLLLLNGRNDNPVNSVLSMKVPVFIGLISYSLYLWHWPVVTLGGYWLGGEASALQALVGINLSFGLAILSWAFVERPVRRSRKITPRRLVTGVVASSATLLAIGGVLFVRDGVPERFDAVVARHIEASGDFLQDFSRCRVEPDGPLAGIEVCPIGPEGAPRVLVWGDSHARAWHDGIALAASEADVPGILIWTAGCPPFFGTDKTESAATPAQDARCFAINAQIAAALPALPDMDKVLLIGRWTYYAEGGGVGLDAGNRIALRAQGGEADPFAAGFERTVATLLDHFNEVLVLRQVPEIAGYQSRTVARALVHGRMTAEEADAAMATSREDLAARNAGADGAINALAEAGAVTLLDPWPDLCDDAGCRAAGDGAVWFFDNNHLTNTGARELRGILAPLFARDGG</sequence>
<evidence type="ECO:0000256" key="1">
    <source>
        <dbReference type="SAM" id="Phobius"/>
    </source>
</evidence>
<evidence type="ECO:0000259" key="3">
    <source>
        <dbReference type="Pfam" id="PF19040"/>
    </source>
</evidence>
<feature type="domain" description="Acyltransferase 3" evidence="2">
    <location>
        <begin position="11"/>
        <end position="331"/>
    </location>
</feature>
<dbReference type="RefSeq" id="WP_050530729.1">
    <property type="nucleotide sequence ID" value="NZ_AQQZ01000004.1"/>
</dbReference>
<feature type="transmembrane region" description="Helical" evidence="1">
    <location>
        <begin position="169"/>
        <end position="189"/>
    </location>
</feature>
<evidence type="ECO:0000313" key="5">
    <source>
        <dbReference type="Proteomes" id="UP000036938"/>
    </source>
</evidence>
<dbReference type="Pfam" id="PF19040">
    <property type="entry name" value="SGNH"/>
    <property type="match status" value="1"/>
</dbReference>
<dbReference type="GO" id="GO:0016020">
    <property type="term" value="C:membrane"/>
    <property type="evidence" value="ECO:0007669"/>
    <property type="project" value="TreeGrafter"/>
</dbReference>
<organism evidence="4 5">
    <name type="scientific">Pseudaestuariivita atlantica</name>
    <dbReference type="NCBI Taxonomy" id="1317121"/>
    <lineage>
        <taxon>Bacteria</taxon>
        <taxon>Pseudomonadati</taxon>
        <taxon>Pseudomonadota</taxon>
        <taxon>Alphaproteobacteria</taxon>
        <taxon>Rhodobacterales</taxon>
        <taxon>Paracoccaceae</taxon>
        <taxon>Pseudaestuariivita</taxon>
    </lineage>
</organism>
<evidence type="ECO:0000259" key="2">
    <source>
        <dbReference type="Pfam" id="PF01757"/>
    </source>
</evidence>
<dbReference type="PANTHER" id="PTHR23028:SF53">
    <property type="entry name" value="ACYL_TRANSF_3 DOMAIN-CONTAINING PROTEIN"/>
    <property type="match status" value="1"/>
</dbReference>
<dbReference type="OrthoDB" id="9796461at2"/>
<dbReference type="AlphaFoldDB" id="A0A0L1JQ70"/>
<accession>A0A0L1JQ70</accession>
<keyword evidence="1" id="KW-0472">Membrane</keyword>
<keyword evidence="1" id="KW-1133">Transmembrane helix</keyword>
<feature type="transmembrane region" description="Helical" evidence="1">
    <location>
        <begin position="317"/>
        <end position="335"/>
    </location>
</feature>
<dbReference type="InterPro" id="IPR043968">
    <property type="entry name" value="SGNH"/>
</dbReference>
<dbReference type="EMBL" id="AQQZ01000004">
    <property type="protein sequence ID" value="KNG93543.1"/>
    <property type="molecule type" value="Genomic_DNA"/>
</dbReference>
<feature type="transmembrane region" description="Helical" evidence="1">
    <location>
        <begin position="37"/>
        <end position="58"/>
    </location>
</feature>
<dbReference type="GO" id="GO:0009103">
    <property type="term" value="P:lipopolysaccharide biosynthetic process"/>
    <property type="evidence" value="ECO:0007669"/>
    <property type="project" value="TreeGrafter"/>
</dbReference>
<feature type="transmembrane region" description="Helical" evidence="1">
    <location>
        <begin position="278"/>
        <end position="297"/>
    </location>
</feature>
<feature type="transmembrane region" description="Helical" evidence="1">
    <location>
        <begin position="249"/>
        <end position="266"/>
    </location>
</feature>
<name>A0A0L1JQ70_9RHOB</name>
<feature type="transmembrane region" description="Helical" evidence="1">
    <location>
        <begin position="350"/>
        <end position="370"/>
    </location>
</feature>
<evidence type="ECO:0000313" key="4">
    <source>
        <dbReference type="EMBL" id="KNG93543.1"/>
    </source>
</evidence>
<feature type="transmembrane region" description="Helical" evidence="1">
    <location>
        <begin position="195"/>
        <end position="215"/>
    </location>
</feature>
<dbReference type="STRING" id="1317121.ATO11_10015"/>
<feature type="transmembrane region" description="Helical" evidence="1">
    <location>
        <begin position="142"/>
        <end position="162"/>
    </location>
</feature>
<keyword evidence="5" id="KW-1185">Reference proteome</keyword>
<keyword evidence="4" id="KW-0012">Acyltransferase</keyword>
<feature type="domain" description="SGNH" evidence="3">
    <location>
        <begin position="398"/>
        <end position="658"/>
    </location>
</feature>